<protein>
    <submittedName>
        <fullName evidence="3">Uncharacterized protein</fullName>
    </submittedName>
</protein>
<name>A0A1S2NZ75_9ACTN</name>
<dbReference type="RefSeq" id="WP_071386533.1">
    <property type="nucleotide sequence ID" value="NZ_MLYO01000120.1"/>
</dbReference>
<sequence>MWILLNPDHGGRTVAFLPPVWTRIPAADRIGVAAVVVLVAFVVLIVGTRARQAHFRSFRRPWGRGTEPVDASWFTPHTLDGFPEEAVRAAFKAEDAPSSDRLYAAWVLATHTHGVSAEWLGRNLALPVEAAHMIVDAAEARRREMVFRDGHDESTGVPPPRAGSAGQTPGK</sequence>
<proteinExistence type="predicted"/>
<evidence type="ECO:0000256" key="2">
    <source>
        <dbReference type="SAM" id="Phobius"/>
    </source>
</evidence>
<gene>
    <name evidence="3" type="ORF">BIV23_43600</name>
</gene>
<keyword evidence="2" id="KW-1133">Transmembrane helix</keyword>
<feature type="region of interest" description="Disordered" evidence="1">
    <location>
        <begin position="148"/>
        <end position="171"/>
    </location>
</feature>
<keyword evidence="4" id="KW-1185">Reference proteome</keyword>
<keyword evidence="2" id="KW-0472">Membrane</keyword>
<evidence type="ECO:0000256" key="1">
    <source>
        <dbReference type="SAM" id="MobiDB-lite"/>
    </source>
</evidence>
<comment type="caution">
    <text evidence="3">The sequence shown here is derived from an EMBL/GenBank/DDBJ whole genome shotgun (WGS) entry which is preliminary data.</text>
</comment>
<organism evidence="3 4">
    <name type="scientific">Streptomyces monashensis</name>
    <dbReference type="NCBI Taxonomy" id="1678012"/>
    <lineage>
        <taxon>Bacteria</taxon>
        <taxon>Bacillati</taxon>
        <taxon>Actinomycetota</taxon>
        <taxon>Actinomycetes</taxon>
        <taxon>Kitasatosporales</taxon>
        <taxon>Streptomycetaceae</taxon>
        <taxon>Streptomyces</taxon>
    </lineage>
</organism>
<accession>A0A1S2NZ75</accession>
<dbReference type="OrthoDB" id="4247498at2"/>
<dbReference type="AlphaFoldDB" id="A0A1S2NZ75"/>
<reference evidence="3 4" key="1">
    <citation type="submission" date="2016-10" db="EMBL/GenBank/DDBJ databases">
        <title>Genome sequence of Streptomyces sp. MUSC 1.</title>
        <authorList>
            <person name="Lee L.-H."/>
            <person name="Ser H.-L."/>
            <person name="Law J.W.-F."/>
        </authorList>
    </citation>
    <scope>NUCLEOTIDE SEQUENCE [LARGE SCALE GENOMIC DNA]</scope>
    <source>
        <strain evidence="3 4">MUSC 1</strain>
    </source>
</reference>
<feature type="transmembrane region" description="Helical" evidence="2">
    <location>
        <begin position="30"/>
        <end position="50"/>
    </location>
</feature>
<evidence type="ECO:0000313" key="3">
    <source>
        <dbReference type="EMBL" id="OIJ86769.1"/>
    </source>
</evidence>
<dbReference type="EMBL" id="MLYO01000120">
    <property type="protein sequence ID" value="OIJ86769.1"/>
    <property type="molecule type" value="Genomic_DNA"/>
</dbReference>
<keyword evidence="2" id="KW-0812">Transmembrane</keyword>
<dbReference type="Proteomes" id="UP000179642">
    <property type="component" value="Unassembled WGS sequence"/>
</dbReference>
<evidence type="ECO:0000313" key="4">
    <source>
        <dbReference type="Proteomes" id="UP000179642"/>
    </source>
</evidence>